<protein>
    <recommendedName>
        <fullName evidence="2">SMODS and SLOG-associating 2TM effector domain-containing protein</fullName>
    </recommendedName>
</protein>
<evidence type="ECO:0000313" key="3">
    <source>
        <dbReference type="EMBL" id="CAH0186555.1"/>
    </source>
</evidence>
<gene>
    <name evidence="3" type="ORF">SRABI133_01559</name>
</gene>
<evidence type="ECO:0000313" key="4">
    <source>
        <dbReference type="Proteomes" id="UP000789326"/>
    </source>
</evidence>
<feature type="transmembrane region" description="Helical" evidence="1">
    <location>
        <begin position="47"/>
        <end position="65"/>
    </location>
</feature>
<feature type="domain" description="SMODS and SLOG-associating 2TM effector" evidence="2">
    <location>
        <begin position="16"/>
        <end position="193"/>
    </location>
</feature>
<sequence>MVSLEDKKFETNYDIFKDLKRRVKITTKSRIIASTRLRQKHEYFEKITHLYSLLVLILSVWFISIPDPEQSFLVTKMLLILSLSLTFFTMFLGIKNYKERAGSFETNYQQLDALLNEINRLEVYPESITVPILTGLQSRYEKLIIGNENHDDVDYWHANDELKAKFKSEISMYKVKKVFVYITTAIYPILLVLFIYLIDYFLKK</sequence>
<keyword evidence="1" id="KW-0812">Transmembrane</keyword>
<organism evidence="3 4">
    <name type="scientific">Peribacillus simplex</name>
    <dbReference type="NCBI Taxonomy" id="1478"/>
    <lineage>
        <taxon>Bacteria</taxon>
        <taxon>Bacillati</taxon>
        <taxon>Bacillota</taxon>
        <taxon>Bacilli</taxon>
        <taxon>Bacillales</taxon>
        <taxon>Bacillaceae</taxon>
        <taxon>Peribacillus</taxon>
    </lineage>
</organism>
<feature type="transmembrane region" description="Helical" evidence="1">
    <location>
        <begin position="178"/>
        <end position="198"/>
    </location>
</feature>
<name>A0A9W4KWN9_9BACI</name>
<dbReference type="InterPro" id="IPR041115">
    <property type="entry name" value="SLATT_5"/>
</dbReference>
<comment type="caution">
    <text evidence="3">The sequence shown here is derived from an EMBL/GenBank/DDBJ whole genome shotgun (WGS) entry which is preliminary data.</text>
</comment>
<dbReference type="EMBL" id="CAKKMG010000014">
    <property type="protein sequence ID" value="CAH0186555.1"/>
    <property type="molecule type" value="Genomic_DNA"/>
</dbReference>
<dbReference type="NCBIfam" id="NF033631">
    <property type="entry name" value="SLATT_5"/>
    <property type="match status" value="1"/>
</dbReference>
<reference evidence="3" key="1">
    <citation type="submission" date="2021-11" db="EMBL/GenBank/DDBJ databases">
        <authorList>
            <person name="Bulgarelli D."/>
        </authorList>
    </citation>
    <scope>NUCLEOTIDE SEQUENCE</scope>
    <source>
        <strain evidence="3">Bi133</strain>
    </source>
</reference>
<evidence type="ECO:0000256" key="1">
    <source>
        <dbReference type="SAM" id="Phobius"/>
    </source>
</evidence>
<proteinExistence type="predicted"/>
<dbReference type="AlphaFoldDB" id="A0A9W4KWN9"/>
<keyword evidence="1" id="KW-0472">Membrane</keyword>
<keyword evidence="1" id="KW-1133">Transmembrane helix</keyword>
<dbReference type="Pfam" id="PF18160">
    <property type="entry name" value="SLATT_5"/>
    <property type="match status" value="1"/>
</dbReference>
<dbReference type="Proteomes" id="UP000789326">
    <property type="component" value="Unassembled WGS sequence"/>
</dbReference>
<accession>A0A9W4KWN9</accession>
<evidence type="ECO:0000259" key="2">
    <source>
        <dbReference type="Pfam" id="PF18160"/>
    </source>
</evidence>
<feature type="transmembrane region" description="Helical" evidence="1">
    <location>
        <begin position="77"/>
        <end position="94"/>
    </location>
</feature>